<proteinExistence type="predicted"/>
<evidence type="ECO:0000313" key="1">
    <source>
        <dbReference type="EMBL" id="SMO93149.1"/>
    </source>
</evidence>
<keyword evidence="2" id="KW-1185">Reference proteome</keyword>
<dbReference type="EMBL" id="FXTG01000017">
    <property type="protein sequence ID" value="SMO93149.1"/>
    <property type="molecule type" value="Genomic_DNA"/>
</dbReference>
<comment type="caution">
    <text evidence="1">The sequence shown here is derived from an EMBL/GenBank/DDBJ whole genome shotgun (WGS) entry which is preliminary data.</text>
</comment>
<protein>
    <submittedName>
        <fullName evidence="1">Uncharacterized protein</fullName>
    </submittedName>
</protein>
<reference evidence="1 2" key="1">
    <citation type="submission" date="2017-05" db="EMBL/GenBank/DDBJ databases">
        <authorList>
            <person name="Varghese N."/>
            <person name="Submissions S."/>
        </authorList>
    </citation>
    <scope>NUCLEOTIDE SEQUENCE [LARGE SCALE GENOMIC DNA]</scope>
    <source>
        <strain evidence="1 2">DSM 45139</strain>
    </source>
</reference>
<dbReference type="Proteomes" id="UP000315460">
    <property type="component" value="Unassembled WGS sequence"/>
</dbReference>
<accession>A0ABY1N563</accession>
<sequence length="66" mass="7567">MLASTVQFSNNTHQPHPHPGHVWRIRCLGNQCHQKQPNPKARWCCFRHPTVCFVRTTLTPAPDPAI</sequence>
<evidence type="ECO:0000313" key="2">
    <source>
        <dbReference type="Proteomes" id="UP000315460"/>
    </source>
</evidence>
<organism evidence="1 2">
    <name type="scientific">Dietzia kunjamensis subsp. schimae</name>
    <dbReference type="NCBI Taxonomy" id="498198"/>
    <lineage>
        <taxon>Bacteria</taxon>
        <taxon>Bacillati</taxon>
        <taxon>Actinomycetota</taxon>
        <taxon>Actinomycetes</taxon>
        <taxon>Mycobacteriales</taxon>
        <taxon>Dietziaceae</taxon>
        <taxon>Dietzia</taxon>
    </lineage>
</organism>
<gene>
    <name evidence="1" type="ORF">SAMN06265174_1172</name>
</gene>
<name>A0ABY1N563_9ACTN</name>